<comment type="subcellular location">
    <subcellularLocation>
        <location evidence="1">Cell membrane</location>
        <topology evidence="1">Multi-pass membrane protein</topology>
    </subcellularLocation>
</comment>
<evidence type="ECO:0000256" key="10">
    <source>
        <dbReference type="SAM" id="Phobius"/>
    </source>
</evidence>
<dbReference type="Pfam" id="PF13807">
    <property type="entry name" value="GNVR"/>
    <property type="match status" value="1"/>
</dbReference>
<dbReference type="GO" id="GO:0005524">
    <property type="term" value="F:ATP binding"/>
    <property type="evidence" value="ECO:0007669"/>
    <property type="project" value="UniProtKB-KW"/>
</dbReference>
<evidence type="ECO:0000256" key="8">
    <source>
        <dbReference type="ARBA" id="ARBA00023136"/>
    </source>
</evidence>
<dbReference type="PANTHER" id="PTHR32309">
    <property type="entry name" value="TYROSINE-PROTEIN KINASE"/>
    <property type="match status" value="1"/>
</dbReference>
<keyword evidence="14" id="KW-1185">Reference proteome</keyword>
<dbReference type="InterPro" id="IPR050445">
    <property type="entry name" value="Bact_polysacc_biosynth/exp"/>
</dbReference>
<evidence type="ECO:0000256" key="2">
    <source>
        <dbReference type="ARBA" id="ARBA00006683"/>
    </source>
</evidence>
<dbReference type="InterPro" id="IPR003856">
    <property type="entry name" value="LPS_length_determ_N"/>
</dbReference>
<dbReference type="EMBL" id="JACCBN010000001">
    <property type="protein sequence ID" value="NYD34620.1"/>
    <property type="molecule type" value="Genomic_DNA"/>
</dbReference>
<evidence type="ECO:0000256" key="9">
    <source>
        <dbReference type="SAM" id="MobiDB-lite"/>
    </source>
</evidence>
<dbReference type="CDD" id="cd05387">
    <property type="entry name" value="BY-kinase"/>
    <property type="match status" value="1"/>
</dbReference>
<evidence type="ECO:0000256" key="1">
    <source>
        <dbReference type="ARBA" id="ARBA00004651"/>
    </source>
</evidence>
<evidence type="ECO:0000256" key="3">
    <source>
        <dbReference type="ARBA" id="ARBA00022475"/>
    </source>
</evidence>
<dbReference type="RefSeq" id="WP_179792552.1">
    <property type="nucleotide sequence ID" value="NZ_BAABHP010000018.1"/>
</dbReference>
<evidence type="ECO:0000313" key="13">
    <source>
        <dbReference type="EMBL" id="NYD34620.1"/>
    </source>
</evidence>
<feature type="transmembrane region" description="Helical" evidence="10">
    <location>
        <begin position="14"/>
        <end position="34"/>
    </location>
</feature>
<dbReference type="GO" id="GO:0005886">
    <property type="term" value="C:plasma membrane"/>
    <property type="evidence" value="ECO:0007669"/>
    <property type="project" value="UniProtKB-SubCell"/>
</dbReference>
<gene>
    <name evidence="13" type="ORF">BJ983_000722</name>
</gene>
<feature type="domain" description="Tyrosine-protein kinase G-rich" evidence="12">
    <location>
        <begin position="156"/>
        <end position="198"/>
    </location>
</feature>
<keyword evidence="5" id="KW-0547">Nucleotide-binding</keyword>
<dbReference type="InterPro" id="IPR005702">
    <property type="entry name" value="Wzc-like_C"/>
</dbReference>
<dbReference type="AlphaFoldDB" id="A0A7Y9DSI4"/>
<evidence type="ECO:0000256" key="6">
    <source>
        <dbReference type="ARBA" id="ARBA00022840"/>
    </source>
</evidence>
<feature type="compositionally biased region" description="Polar residues" evidence="9">
    <location>
        <begin position="455"/>
        <end position="470"/>
    </location>
</feature>
<evidence type="ECO:0000259" key="12">
    <source>
        <dbReference type="Pfam" id="PF13807"/>
    </source>
</evidence>
<sequence length="512" mass="52406">MTLTVLGRALVRRWLFVVAGLVVGLLAAGAVVLFSPKAYDSTASVYVSATDSAANASNAYQGTLFSQQKVKTYTEILTSERVLTPVVQQFGLASVADLADQVSVASDSESTLLRITVRDDDPQRAADLANAVTTRFIGVVGQLERPRVPGAPAPVSVDVVDQAQPSSDPVSPKVTLDLVVGAVLGLLVGIAAAVVRSAADTSMRTSEELAAAAGAGVLGPLPTDRALREGAAPAAVPSGPFGEAVRRIRTNLLFADVDQPPALLTITSSESGEGKTTLVIALAAAFAPTSRVVVVEGDLRRPTIAARLGLVAESGLTDVLGRRVDLAHATQNWGPGVDVLVAGTLPHNPSELLSSAAMADLLTTLRARYDVVLVDAPPLGPVADAAILASGCDGAVLLCRSGATPRAKVTAAVEALSAVGARLHGAVLTMTAAPRGSYDAYGPHPSSGQPAAAQLSRSRTGPETTPTSRAPESPAVGMPRYGAEATRNTFVPPSASVPRTMNVVPGRRRGEG</sequence>
<feature type="region of interest" description="Disordered" evidence="9">
    <location>
        <begin position="439"/>
        <end position="512"/>
    </location>
</feature>
<dbReference type="GO" id="GO:0004713">
    <property type="term" value="F:protein tyrosine kinase activity"/>
    <property type="evidence" value="ECO:0007669"/>
    <property type="project" value="TreeGrafter"/>
</dbReference>
<evidence type="ECO:0000256" key="7">
    <source>
        <dbReference type="ARBA" id="ARBA00022989"/>
    </source>
</evidence>
<dbReference type="PANTHER" id="PTHR32309:SF31">
    <property type="entry name" value="CAPSULAR EXOPOLYSACCHARIDE FAMILY"/>
    <property type="match status" value="1"/>
</dbReference>
<dbReference type="Proteomes" id="UP000535890">
    <property type="component" value="Unassembled WGS sequence"/>
</dbReference>
<comment type="caution">
    <text evidence="13">The sequence shown here is derived from an EMBL/GenBank/DDBJ whole genome shotgun (WGS) entry which is preliminary data.</text>
</comment>
<accession>A0A7Y9DSI4</accession>
<comment type="similarity">
    <text evidence="2">Belongs to the CpsC/CapA family.</text>
</comment>
<keyword evidence="7 10" id="KW-1133">Transmembrane helix</keyword>
<evidence type="ECO:0000256" key="5">
    <source>
        <dbReference type="ARBA" id="ARBA00022741"/>
    </source>
</evidence>
<evidence type="ECO:0000313" key="14">
    <source>
        <dbReference type="Proteomes" id="UP000535890"/>
    </source>
</evidence>
<proteinExistence type="inferred from homology"/>
<evidence type="ECO:0000256" key="4">
    <source>
        <dbReference type="ARBA" id="ARBA00022692"/>
    </source>
</evidence>
<feature type="domain" description="Polysaccharide chain length determinant N-terminal" evidence="11">
    <location>
        <begin position="3"/>
        <end position="89"/>
    </location>
</feature>
<dbReference type="InterPro" id="IPR032807">
    <property type="entry name" value="GNVR"/>
</dbReference>
<evidence type="ECO:0000259" key="11">
    <source>
        <dbReference type="Pfam" id="PF02706"/>
    </source>
</evidence>
<keyword evidence="6" id="KW-0067">ATP-binding</keyword>
<reference evidence="13 14" key="1">
    <citation type="submission" date="2020-07" db="EMBL/GenBank/DDBJ databases">
        <title>Sequencing the genomes of 1000 actinobacteria strains.</title>
        <authorList>
            <person name="Klenk H.-P."/>
        </authorList>
    </citation>
    <scope>NUCLEOTIDE SEQUENCE [LARGE SCALE GENOMIC DNA]</scope>
    <source>
        <strain evidence="13 14">DSM 45772</strain>
    </source>
</reference>
<keyword evidence="3" id="KW-1003">Cell membrane</keyword>
<dbReference type="NCBIfam" id="TIGR01007">
    <property type="entry name" value="eps_fam"/>
    <property type="match status" value="1"/>
</dbReference>
<dbReference type="Gene3D" id="3.40.50.300">
    <property type="entry name" value="P-loop containing nucleotide triphosphate hydrolases"/>
    <property type="match status" value="1"/>
</dbReference>
<keyword evidence="4 10" id="KW-0812">Transmembrane</keyword>
<name>A0A7Y9DSI4_9PSEU</name>
<dbReference type="SUPFAM" id="SSF52540">
    <property type="entry name" value="P-loop containing nucleoside triphosphate hydrolases"/>
    <property type="match status" value="1"/>
</dbReference>
<dbReference type="InterPro" id="IPR027417">
    <property type="entry name" value="P-loop_NTPase"/>
</dbReference>
<organism evidence="13 14">
    <name type="scientific">Actinomycetospora corticicola</name>
    <dbReference type="NCBI Taxonomy" id="663602"/>
    <lineage>
        <taxon>Bacteria</taxon>
        <taxon>Bacillati</taxon>
        <taxon>Actinomycetota</taxon>
        <taxon>Actinomycetes</taxon>
        <taxon>Pseudonocardiales</taxon>
        <taxon>Pseudonocardiaceae</taxon>
        <taxon>Actinomycetospora</taxon>
    </lineage>
</organism>
<keyword evidence="8 10" id="KW-0472">Membrane</keyword>
<dbReference type="Pfam" id="PF02706">
    <property type="entry name" value="Wzz"/>
    <property type="match status" value="1"/>
</dbReference>
<protein>
    <submittedName>
        <fullName evidence="13">Capsular exopolysaccharide synthesis family protein</fullName>
    </submittedName>
</protein>